<reference evidence="3 4" key="1">
    <citation type="submission" date="2020-03" db="EMBL/GenBank/DDBJ databases">
        <title>Complete genome sequence of Monaibacterium sp. ALG8 with diverse plasmids.</title>
        <authorList>
            <person name="Sun C."/>
        </authorList>
    </citation>
    <scope>NUCLEOTIDE SEQUENCE [LARGE SCALE GENOMIC DNA]</scope>
    <source>
        <strain evidence="3 4">ALG8</strain>
    </source>
</reference>
<evidence type="ECO:0000313" key="4">
    <source>
        <dbReference type="Proteomes" id="UP000500791"/>
    </source>
</evidence>
<feature type="compositionally biased region" description="Low complexity" evidence="1">
    <location>
        <begin position="215"/>
        <end position="235"/>
    </location>
</feature>
<feature type="signal peptide" evidence="2">
    <location>
        <begin position="1"/>
        <end position="24"/>
    </location>
</feature>
<organism evidence="3 4">
    <name type="scientific">Pontivivens nitratireducens</name>
    <dbReference type="NCBI Taxonomy" id="2758038"/>
    <lineage>
        <taxon>Bacteria</taxon>
        <taxon>Pseudomonadati</taxon>
        <taxon>Pseudomonadota</taxon>
        <taxon>Alphaproteobacteria</taxon>
        <taxon>Rhodobacterales</taxon>
        <taxon>Paracoccaceae</taxon>
        <taxon>Pontivivens</taxon>
    </lineage>
</organism>
<keyword evidence="2" id="KW-0732">Signal</keyword>
<keyword evidence="4" id="KW-1185">Reference proteome</keyword>
<dbReference type="KEGG" id="mon:G8E03_10095"/>
<dbReference type="Proteomes" id="UP000500791">
    <property type="component" value="Chromosome"/>
</dbReference>
<feature type="chain" id="PRO_5026348119" evidence="2">
    <location>
        <begin position="25"/>
        <end position="253"/>
    </location>
</feature>
<accession>A0A6G7VML0</accession>
<dbReference type="AlphaFoldDB" id="A0A6G7VML0"/>
<proteinExistence type="predicted"/>
<name>A0A6G7VML0_9RHOB</name>
<sequence>MTYFGRLLSTTACTLLLSAIGAQAQQSDAICDSIKGLNPAIVDDMIEAQCLAMADDMQGVDAGTVVAGAGPSGEGPTDTSSGNVSVSSDGLVVIDFGAGGGGQSGEVVTTAVSVADTVDVAADVSTSDGIGVTSDLNSAALADVQIGGNANTDRSSLIDIDALGRGTDSGNDVIDVNLGSSRDTGNDSISVDVASTSSSDAGDSSSSGDGGASSGGSTSSNNGGSTSSGVSVSASRSDGISASVGGLSVSIGN</sequence>
<protein>
    <submittedName>
        <fullName evidence="3">Uncharacterized protein</fullName>
    </submittedName>
</protein>
<feature type="region of interest" description="Disordered" evidence="1">
    <location>
        <begin position="177"/>
        <end position="253"/>
    </location>
</feature>
<evidence type="ECO:0000256" key="1">
    <source>
        <dbReference type="SAM" id="MobiDB-lite"/>
    </source>
</evidence>
<feature type="region of interest" description="Disordered" evidence="1">
    <location>
        <begin position="64"/>
        <end position="84"/>
    </location>
</feature>
<dbReference type="EMBL" id="CP049811">
    <property type="protein sequence ID" value="QIK41088.1"/>
    <property type="molecule type" value="Genomic_DNA"/>
</dbReference>
<feature type="compositionally biased region" description="Low complexity" evidence="1">
    <location>
        <begin position="190"/>
        <end position="207"/>
    </location>
</feature>
<gene>
    <name evidence="3" type="ORF">G8E03_10095</name>
</gene>
<feature type="compositionally biased region" description="Polar residues" evidence="1">
    <location>
        <begin position="178"/>
        <end position="189"/>
    </location>
</feature>
<evidence type="ECO:0000313" key="3">
    <source>
        <dbReference type="EMBL" id="QIK41088.1"/>
    </source>
</evidence>
<evidence type="ECO:0000256" key="2">
    <source>
        <dbReference type="SAM" id="SignalP"/>
    </source>
</evidence>